<evidence type="ECO:0000256" key="2">
    <source>
        <dbReference type="ARBA" id="ARBA00006175"/>
    </source>
</evidence>
<comment type="subcellular location">
    <subcellularLocation>
        <location evidence="1">Membrane</location>
        <topology evidence="1">Multi-pass membrane protein</topology>
    </subcellularLocation>
</comment>
<protein>
    <submittedName>
        <fullName evidence="9">Aquaporin-9</fullName>
    </submittedName>
</protein>
<keyword evidence="10" id="KW-1185">Reference proteome</keyword>
<dbReference type="PRINTS" id="PR00783">
    <property type="entry name" value="MINTRINSICP"/>
</dbReference>
<evidence type="ECO:0000313" key="9">
    <source>
        <dbReference type="EMBL" id="GFO45831.1"/>
    </source>
</evidence>
<keyword evidence="6 8" id="KW-0472">Membrane</keyword>
<proteinExistence type="inferred from homology"/>
<comment type="similarity">
    <text evidence="2 7">Belongs to the MIP/aquaporin (TC 1.A.8) family.</text>
</comment>
<evidence type="ECO:0000256" key="5">
    <source>
        <dbReference type="ARBA" id="ARBA00022989"/>
    </source>
</evidence>
<feature type="transmembrane region" description="Helical" evidence="8">
    <location>
        <begin position="186"/>
        <end position="205"/>
    </location>
</feature>
<reference evidence="9 10" key="1">
    <citation type="journal article" date="2021" name="Elife">
        <title>Chloroplast acquisition without the gene transfer in kleptoplastic sea slugs, Plakobranchus ocellatus.</title>
        <authorList>
            <person name="Maeda T."/>
            <person name="Takahashi S."/>
            <person name="Yoshida T."/>
            <person name="Shimamura S."/>
            <person name="Takaki Y."/>
            <person name="Nagai Y."/>
            <person name="Toyoda A."/>
            <person name="Suzuki Y."/>
            <person name="Arimoto A."/>
            <person name="Ishii H."/>
            <person name="Satoh N."/>
            <person name="Nishiyama T."/>
            <person name="Hasebe M."/>
            <person name="Maruyama T."/>
            <person name="Minagawa J."/>
            <person name="Obokata J."/>
            <person name="Shigenobu S."/>
        </authorList>
    </citation>
    <scope>NUCLEOTIDE SEQUENCE [LARGE SCALE GENOMIC DNA]</scope>
</reference>
<evidence type="ECO:0000256" key="8">
    <source>
        <dbReference type="SAM" id="Phobius"/>
    </source>
</evidence>
<dbReference type="GO" id="GO:0015254">
    <property type="term" value="F:glycerol channel activity"/>
    <property type="evidence" value="ECO:0007669"/>
    <property type="project" value="TreeGrafter"/>
</dbReference>
<evidence type="ECO:0000313" key="10">
    <source>
        <dbReference type="Proteomes" id="UP000735302"/>
    </source>
</evidence>
<dbReference type="PANTHER" id="PTHR43829">
    <property type="entry name" value="AQUAPORIN OR AQUAGLYCEROPORIN RELATED"/>
    <property type="match status" value="1"/>
</dbReference>
<evidence type="ECO:0000256" key="7">
    <source>
        <dbReference type="RuleBase" id="RU000477"/>
    </source>
</evidence>
<organism evidence="9 10">
    <name type="scientific">Plakobranchus ocellatus</name>
    <dbReference type="NCBI Taxonomy" id="259542"/>
    <lineage>
        <taxon>Eukaryota</taxon>
        <taxon>Metazoa</taxon>
        <taxon>Spiralia</taxon>
        <taxon>Lophotrochozoa</taxon>
        <taxon>Mollusca</taxon>
        <taxon>Gastropoda</taxon>
        <taxon>Heterobranchia</taxon>
        <taxon>Euthyneura</taxon>
        <taxon>Panpulmonata</taxon>
        <taxon>Sacoglossa</taxon>
        <taxon>Placobranchoidea</taxon>
        <taxon>Plakobranchidae</taxon>
        <taxon>Plakobranchus</taxon>
    </lineage>
</organism>
<keyword evidence="3 7" id="KW-0813">Transport</keyword>
<comment type="caution">
    <text evidence="9">The sequence shown here is derived from an EMBL/GenBank/DDBJ whole genome shotgun (WGS) entry which is preliminary data.</text>
</comment>
<feature type="transmembrane region" description="Helical" evidence="8">
    <location>
        <begin position="21"/>
        <end position="43"/>
    </location>
</feature>
<dbReference type="InterPro" id="IPR050363">
    <property type="entry name" value="MIP/Aquaporin"/>
</dbReference>
<dbReference type="Pfam" id="PF00230">
    <property type="entry name" value="MIP"/>
    <property type="match status" value="1"/>
</dbReference>
<name>A0AAV4DNY6_9GAST</name>
<dbReference type="PANTHER" id="PTHR43829:SF9">
    <property type="entry name" value="AQUAPORIN-9"/>
    <property type="match status" value="1"/>
</dbReference>
<sequence length="311" mass="33687">MALGKLLSKVAKYLKVEYRGLRECLAEFMGTFVLVVFITGSSMQQVLSRQTSTAAAYLSGGIGVMLAFYMCGGISGGCFNPAVSLALCLTGRKPWRVLPWHTLGQMVGAFVAAALVYSVYTEALDTFDGGTRYLLGPNGTAAIFCSFPQEYLSTTQGFGDSALATGMLILCCLPVIDKRNMNVPPWFYPISIGLIVLAIVGSFGFNSGAVINPAKDLGPRVFILIAGWGSETFSFRDYNWFWIPLVAPLVGTVISCFIYWIVIENHWPEEGSVDIEKASQETYRAESEAAPVVLSALSLSETGKINHAYVT</sequence>
<dbReference type="Gene3D" id="1.20.1080.10">
    <property type="entry name" value="Glycerol uptake facilitator protein"/>
    <property type="match status" value="1"/>
</dbReference>
<gene>
    <name evidence="9" type="ORF">PoB_007233600</name>
</gene>
<accession>A0AAV4DNY6</accession>
<dbReference type="InterPro" id="IPR000425">
    <property type="entry name" value="MIP"/>
</dbReference>
<dbReference type="AlphaFoldDB" id="A0AAV4DNY6"/>
<evidence type="ECO:0000256" key="6">
    <source>
        <dbReference type="ARBA" id="ARBA00023136"/>
    </source>
</evidence>
<dbReference type="GO" id="GO:0016323">
    <property type="term" value="C:basolateral plasma membrane"/>
    <property type="evidence" value="ECO:0007669"/>
    <property type="project" value="TreeGrafter"/>
</dbReference>
<feature type="transmembrane region" description="Helical" evidence="8">
    <location>
        <begin position="241"/>
        <end position="262"/>
    </location>
</feature>
<keyword evidence="4 7" id="KW-0812">Transmembrane</keyword>
<feature type="transmembrane region" description="Helical" evidence="8">
    <location>
        <begin position="55"/>
        <end position="79"/>
    </location>
</feature>
<evidence type="ECO:0000256" key="1">
    <source>
        <dbReference type="ARBA" id="ARBA00004141"/>
    </source>
</evidence>
<evidence type="ECO:0000256" key="4">
    <source>
        <dbReference type="ARBA" id="ARBA00022692"/>
    </source>
</evidence>
<feature type="transmembrane region" description="Helical" evidence="8">
    <location>
        <begin position="100"/>
        <end position="120"/>
    </location>
</feature>
<dbReference type="CDD" id="cd00333">
    <property type="entry name" value="MIP"/>
    <property type="match status" value="1"/>
</dbReference>
<evidence type="ECO:0000256" key="3">
    <source>
        <dbReference type="ARBA" id="ARBA00022448"/>
    </source>
</evidence>
<keyword evidence="5 8" id="KW-1133">Transmembrane helix</keyword>
<dbReference type="InterPro" id="IPR023271">
    <property type="entry name" value="Aquaporin-like"/>
</dbReference>
<dbReference type="SUPFAM" id="SSF81338">
    <property type="entry name" value="Aquaporin-like"/>
    <property type="match status" value="1"/>
</dbReference>
<dbReference type="GO" id="GO:0015250">
    <property type="term" value="F:water channel activity"/>
    <property type="evidence" value="ECO:0007669"/>
    <property type="project" value="TreeGrafter"/>
</dbReference>
<dbReference type="Proteomes" id="UP000735302">
    <property type="component" value="Unassembled WGS sequence"/>
</dbReference>
<dbReference type="EMBL" id="BLXT01008083">
    <property type="protein sequence ID" value="GFO45831.1"/>
    <property type="molecule type" value="Genomic_DNA"/>
</dbReference>